<name>A0AAE3YJP4_9ACTN</name>
<proteinExistence type="predicted"/>
<dbReference type="RefSeq" id="WP_310362368.1">
    <property type="nucleotide sequence ID" value="NZ_JAVDYB010000001.1"/>
</dbReference>
<keyword evidence="3" id="KW-1185">Reference proteome</keyword>
<evidence type="ECO:0000313" key="3">
    <source>
        <dbReference type="Proteomes" id="UP001183643"/>
    </source>
</evidence>
<feature type="region of interest" description="Disordered" evidence="1">
    <location>
        <begin position="19"/>
        <end position="46"/>
    </location>
</feature>
<protein>
    <submittedName>
        <fullName evidence="2">Uncharacterized protein</fullName>
    </submittedName>
</protein>
<evidence type="ECO:0000256" key="1">
    <source>
        <dbReference type="SAM" id="MobiDB-lite"/>
    </source>
</evidence>
<reference evidence="2" key="1">
    <citation type="submission" date="2023-07" db="EMBL/GenBank/DDBJ databases">
        <title>Sequencing the genomes of 1000 actinobacteria strains.</title>
        <authorList>
            <person name="Klenk H.-P."/>
        </authorList>
    </citation>
    <scope>NUCLEOTIDE SEQUENCE</scope>
    <source>
        <strain evidence="2">DSM 44707</strain>
    </source>
</reference>
<dbReference type="AlphaFoldDB" id="A0AAE3YJP4"/>
<evidence type="ECO:0000313" key="2">
    <source>
        <dbReference type="EMBL" id="MDR7273670.1"/>
    </source>
</evidence>
<accession>A0AAE3YJP4</accession>
<organism evidence="2 3">
    <name type="scientific">Catenuloplanes atrovinosus</name>
    <dbReference type="NCBI Taxonomy" id="137266"/>
    <lineage>
        <taxon>Bacteria</taxon>
        <taxon>Bacillati</taxon>
        <taxon>Actinomycetota</taxon>
        <taxon>Actinomycetes</taxon>
        <taxon>Micromonosporales</taxon>
        <taxon>Micromonosporaceae</taxon>
        <taxon>Catenuloplanes</taxon>
    </lineage>
</organism>
<gene>
    <name evidence="2" type="ORF">J2S41_000448</name>
</gene>
<comment type="caution">
    <text evidence="2">The sequence shown here is derived from an EMBL/GenBank/DDBJ whole genome shotgun (WGS) entry which is preliminary data.</text>
</comment>
<dbReference type="EMBL" id="JAVDYB010000001">
    <property type="protein sequence ID" value="MDR7273670.1"/>
    <property type="molecule type" value="Genomic_DNA"/>
</dbReference>
<dbReference type="Proteomes" id="UP001183643">
    <property type="component" value="Unassembled WGS sequence"/>
</dbReference>
<sequence length="46" mass="4975">MQAETERVVRARGAMSVVSSVTSTSRWLPGTDAPTEDEERRCGHGA</sequence>